<evidence type="ECO:0000256" key="6">
    <source>
        <dbReference type="ARBA" id="ARBA00023136"/>
    </source>
</evidence>
<evidence type="ECO:0000313" key="9">
    <source>
        <dbReference type="EMBL" id="KAH7428631.1"/>
    </source>
</evidence>
<comment type="caution">
    <text evidence="9">The sequence shown here is derived from an EMBL/GenBank/DDBJ whole genome shotgun (WGS) entry which is preliminary data.</text>
</comment>
<keyword evidence="2" id="KW-0674">Reaction center</keyword>
<dbReference type="GO" id="GO:0005737">
    <property type="term" value="C:cytoplasm"/>
    <property type="evidence" value="ECO:0007669"/>
    <property type="project" value="UniProtKB-ARBA"/>
</dbReference>
<dbReference type="InterPro" id="IPR003686">
    <property type="entry name" value="PSII_PsbI"/>
</dbReference>
<evidence type="ECO:0000256" key="2">
    <source>
        <dbReference type="ARBA" id="ARBA00022469"/>
    </source>
</evidence>
<dbReference type="GO" id="GO:0009539">
    <property type="term" value="C:photosystem II reaction center"/>
    <property type="evidence" value="ECO:0007669"/>
    <property type="project" value="InterPro"/>
</dbReference>
<keyword evidence="10" id="KW-1185">Reference proteome</keyword>
<dbReference type="PANTHER" id="PTHR35772">
    <property type="entry name" value="PHOTOSYSTEM II REACTION CENTER PROTEIN I"/>
    <property type="match status" value="1"/>
</dbReference>
<comment type="subcellular location">
    <subcellularLocation>
        <location evidence="1">Membrane</location>
        <topology evidence="1">Single-pass membrane protein</topology>
    </subcellularLocation>
</comment>
<accession>A0A8T2TXZ8</accession>
<sequence length="40" mass="4602">MEYVMLTLKLIVYTVVIFFVSLFVFGFLSNDPGRNPGCRD</sequence>
<keyword evidence="3" id="KW-0602">Photosynthesis</keyword>
<evidence type="ECO:0000313" key="10">
    <source>
        <dbReference type="Proteomes" id="UP000825935"/>
    </source>
</evidence>
<proteinExistence type="inferred from homology"/>
<dbReference type="Proteomes" id="UP000825935">
    <property type="component" value="Chromosome 9"/>
</dbReference>
<dbReference type="AlphaFoldDB" id="A0A8T2TXZ8"/>
<protein>
    <recommendedName>
        <fullName evidence="11">Photosystem II reaction center protein I</fullName>
    </recommendedName>
</protein>
<dbReference type="NCBIfam" id="NF002735">
    <property type="entry name" value="PRK02655.1"/>
    <property type="match status" value="1"/>
</dbReference>
<dbReference type="SUPFAM" id="SSF161041">
    <property type="entry name" value="Photosystem II reaction center protein I, PsbI"/>
    <property type="match status" value="1"/>
</dbReference>
<dbReference type="PANTHER" id="PTHR35772:SF1">
    <property type="entry name" value="PHOTOSYSTEM II REACTION CENTER PROTEIN I"/>
    <property type="match status" value="1"/>
</dbReference>
<keyword evidence="4 8" id="KW-0812">Transmembrane</keyword>
<dbReference type="EMBL" id="CM035414">
    <property type="protein sequence ID" value="KAH7428631.1"/>
    <property type="molecule type" value="Genomic_DNA"/>
</dbReference>
<feature type="transmembrane region" description="Helical" evidence="8">
    <location>
        <begin position="6"/>
        <end position="28"/>
    </location>
</feature>
<dbReference type="GO" id="GO:0015979">
    <property type="term" value="P:photosynthesis"/>
    <property type="evidence" value="ECO:0007669"/>
    <property type="project" value="UniProtKB-KW"/>
</dbReference>
<dbReference type="HAMAP" id="MF_01316">
    <property type="entry name" value="PSII_PsbI"/>
    <property type="match status" value="1"/>
</dbReference>
<dbReference type="Pfam" id="PF02532">
    <property type="entry name" value="PsbI"/>
    <property type="match status" value="1"/>
</dbReference>
<dbReference type="InterPro" id="IPR037271">
    <property type="entry name" value="PSII_PsbI_sf"/>
</dbReference>
<keyword evidence="6 8" id="KW-0472">Membrane</keyword>
<keyword evidence="7" id="KW-0604">Photosystem II</keyword>
<organism evidence="9 10">
    <name type="scientific">Ceratopteris richardii</name>
    <name type="common">Triangle waterfern</name>
    <dbReference type="NCBI Taxonomy" id="49495"/>
    <lineage>
        <taxon>Eukaryota</taxon>
        <taxon>Viridiplantae</taxon>
        <taxon>Streptophyta</taxon>
        <taxon>Embryophyta</taxon>
        <taxon>Tracheophyta</taxon>
        <taxon>Polypodiopsida</taxon>
        <taxon>Polypodiidae</taxon>
        <taxon>Polypodiales</taxon>
        <taxon>Pteridineae</taxon>
        <taxon>Pteridaceae</taxon>
        <taxon>Parkerioideae</taxon>
        <taxon>Ceratopteris</taxon>
    </lineage>
</organism>
<evidence type="ECO:0000256" key="8">
    <source>
        <dbReference type="SAM" id="Phobius"/>
    </source>
</evidence>
<evidence type="ECO:0000256" key="1">
    <source>
        <dbReference type="ARBA" id="ARBA00004167"/>
    </source>
</evidence>
<evidence type="ECO:0000256" key="4">
    <source>
        <dbReference type="ARBA" id="ARBA00022692"/>
    </source>
</evidence>
<evidence type="ECO:0000256" key="5">
    <source>
        <dbReference type="ARBA" id="ARBA00022989"/>
    </source>
</evidence>
<evidence type="ECO:0008006" key="11">
    <source>
        <dbReference type="Google" id="ProtNLM"/>
    </source>
</evidence>
<evidence type="ECO:0000256" key="7">
    <source>
        <dbReference type="ARBA" id="ARBA00023276"/>
    </source>
</evidence>
<gene>
    <name evidence="9" type="ORF">KP509_09G009500</name>
</gene>
<reference evidence="9" key="1">
    <citation type="submission" date="2021-08" db="EMBL/GenBank/DDBJ databases">
        <title>WGS assembly of Ceratopteris richardii.</title>
        <authorList>
            <person name="Marchant D.B."/>
            <person name="Chen G."/>
            <person name="Jenkins J."/>
            <person name="Shu S."/>
            <person name="Leebens-Mack J."/>
            <person name="Grimwood J."/>
            <person name="Schmutz J."/>
            <person name="Soltis P."/>
            <person name="Soltis D."/>
            <person name="Chen Z.-H."/>
        </authorList>
    </citation>
    <scope>NUCLEOTIDE SEQUENCE</scope>
    <source>
        <strain evidence="9">Whitten #5841</strain>
        <tissue evidence="9">Leaf</tissue>
    </source>
</reference>
<name>A0A8T2TXZ8_CERRI</name>
<keyword evidence="5 8" id="KW-1133">Transmembrane helix</keyword>
<evidence type="ECO:0000256" key="3">
    <source>
        <dbReference type="ARBA" id="ARBA00022531"/>
    </source>
</evidence>